<dbReference type="GO" id="GO:0016747">
    <property type="term" value="F:acyltransferase activity, transferring groups other than amino-acyl groups"/>
    <property type="evidence" value="ECO:0007669"/>
    <property type="project" value="InterPro"/>
</dbReference>
<feature type="domain" description="N-acetyltransferase" evidence="3">
    <location>
        <begin position="1"/>
        <end position="140"/>
    </location>
</feature>
<dbReference type="eggNOG" id="COG0456">
    <property type="taxonomic scope" value="Bacteria"/>
</dbReference>
<dbReference type="Proteomes" id="UP000000263">
    <property type="component" value="Chromosome"/>
</dbReference>
<gene>
    <name evidence="4" type="ordered locus">Rcas_1962</name>
</gene>
<sequence length="140" mass="15518">MEIRVATAADAQALAWLNATFNGVQMSPQRMAEQLARCSGIESALIAYHGDDAIGFACLRLIPWLCYDVMYAELTELFVVEAFRRRGVASALVARAERMARAAGATELRILTGRDNVAAQAFYQALGYEDEDEMLMIRHL</sequence>
<dbReference type="RefSeq" id="WP_012120474.1">
    <property type="nucleotide sequence ID" value="NC_009767.1"/>
</dbReference>
<name>A7NKN0_ROSCS</name>
<dbReference type="SUPFAM" id="SSF55729">
    <property type="entry name" value="Acyl-CoA N-acyltransferases (Nat)"/>
    <property type="match status" value="1"/>
</dbReference>
<proteinExistence type="predicted"/>
<dbReference type="InterPro" id="IPR050832">
    <property type="entry name" value="Bact_Acetyltransf"/>
</dbReference>
<dbReference type="HOGENOM" id="CLU_013985_34_1_0"/>
<dbReference type="KEGG" id="rca:Rcas_1962"/>
<protein>
    <submittedName>
        <fullName evidence="4">GCN5-related N-acetyltransferase</fullName>
    </submittedName>
</protein>
<dbReference type="Pfam" id="PF00583">
    <property type="entry name" value="Acetyltransf_1"/>
    <property type="match status" value="1"/>
</dbReference>
<dbReference type="OrthoDB" id="9795206at2"/>
<evidence type="ECO:0000256" key="1">
    <source>
        <dbReference type="ARBA" id="ARBA00022679"/>
    </source>
</evidence>
<accession>A7NKN0</accession>
<dbReference type="InterPro" id="IPR000182">
    <property type="entry name" value="GNAT_dom"/>
</dbReference>
<dbReference type="PANTHER" id="PTHR43877:SF1">
    <property type="entry name" value="ACETYLTRANSFERASE"/>
    <property type="match status" value="1"/>
</dbReference>
<organism evidence="4 5">
    <name type="scientific">Roseiflexus castenholzii (strain DSM 13941 / HLO8)</name>
    <dbReference type="NCBI Taxonomy" id="383372"/>
    <lineage>
        <taxon>Bacteria</taxon>
        <taxon>Bacillati</taxon>
        <taxon>Chloroflexota</taxon>
        <taxon>Chloroflexia</taxon>
        <taxon>Chloroflexales</taxon>
        <taxon>Roseiflexineae</taxon>
        <taxon>Roseiflexaceae</taxon>
        <taxon>Roseiflexus</taxon>
    </lineage>
</organism>
<dbReference type="PANTHER" id="PTHR43877">
    <property type="entry name" value="AMINOALKYLPHOSPHONATE N-ACETYLTRANSFERASE-RELATED-RELATED"/>
    <property type="match status" value="1"/>
</dbReference>
<dbReference type="CDD" id="cd04301">
    <property type="entry name" value="NAT_SF"/>
    <property type="match status" value="1"/>
</dbReference>
<evidence type="ECO:0000256" key="2">
    <source>
        <dbReference type="ARBA" id="ARBA00023315"/>
    </source>
</evidence>
<dbReference type="STRING" id="383372.Rcas_1962"/>
<dbReference type="InterPro" id="IPR016181">
    <property type="entry name" value="Acyl_CoA_acyltransferase"/>
</dbReference>
<keyword evidence="2" id="KW-0012">Acyltransferase</keyword>
<evidence type="ECO:0000313" key="5">
    <source>
        <dbReference type="Proteomes" id="UP000000263"/>
    </source>
</evidence>
<keyword evidence="1 4" id="KW-0808">Transferase</keyword>
<evidence type="ECO:0000313" key="4">
    <source>
        <dbReference type="EMBL" id="ABU58050.1"/>
    </source>
</evidence>
<dbReference type="EMBL" id="CP000804">
    <property type="protein sequence ID" value="ABU58050.1"/>
    <property type="molecule type" value="Genomic_DNA"/>
</dbReference>
<dbReference type="Gene3D" id="3.40.630.30">
    <property type="match status" value="1"/>
</dbReference>
<evidence type="ECO:0000259" key="3">
    <source>
        <dbReference type="PROSITE" id="PS51186"/>
    </source>
</evidence>
<dbReference type="AlphaFoldDB" id="A7NKN0"/>
<dbReference type="PROSITE" id="PS51186">
    <property type="entry name" value="GNAT"/>
    <property type="match status" value="1"/>
</dbReference>
<keyword evidence="5" id="KW-1185">Reference proteome</keyword>
<reference evidence="4 5" key="1">
    <citation type="submission" date="2007-08" db="EMBL/GenBank/DDBJ databases">
        <title>Complete sequence of Roseiflexus castenholzii DSM 13941.</title>
        <authorList>
            <consortium name="US DOE Joint Genome Institute"/>
            <person name="Copeland A."/>
            <person name="Lucas S."/>
            <person name="Lapidus A."/>
            <person name="Barry K."/>
            <person name="Glavina del Rio T."/>
            <person name="Dalin E."/>
            <person name="Tice H."/>
            <person name="Pitluck S."/>
            <person name="Thompson L.S."/>
            <person name="Brettin T."/>
            <person name="Bruce D."/>
            <person name="Detter J.C."/>
            <person name="Han C."/>
            <person name="Tapia R."/>
            <person name="Schmutz J."/>
            <person name="Larimer F."/>
            <person name="Land M."/>
            <person name="Hauser L."/>
            <person name="Kyrpides N."/>
            <person name="Mikhailova N."/>
            <person name="Bryant D.A."/>
            <person name="Hanada S."/>
            <person name="Tsukatani Y."/>
            <person name="Richardson P."/>
        </authorList>
    </citation>
    <scope>NUCLEOTIDE SEQUENCE [LARGE SCALE GENOMIC DNA]</scope>
    <source>
        <strain evidence="5">DSM 13941 / HLO8</strain>
    </source>
</reference>